<dbReference type="GO" id="GO:0008278">
    <property type="term" value="C:cohesin complex"/>
    <property type="evidence" value="ECO:0007669"/>
    <property type="project" value="InterPro"/>
</dbReference>
<feature type="domain" description="Rad21/Rec8-like protein C-terminal eukaryotic" evidence="1">
    <location>
        <begin position="297"/>
        <end position="349"/>
    </location>
</feature>
<organism evidence="2 3">
    <name type="scientific">Handroanthus impetiginosus</name>
    <dbReference type="NCBI Taxonomy" id="429701"/>
    <lineage>
        <taxon>Eukaryota</taxon>
        <taxon>Viridiplantae</taxon>
        <taxon>Streptophyta</taxon>
        <taxon>Embryophyta</taxon>
        <taxon>Tracheophyta</taxon>
        <taxon>Spermatophyta</taxon>
        <taxon>Magnoliopsida</taxon>
        <taxon>eudicotyledons</taxon>
        <taxon>Gunneridae</taxon>
        <taxon>Pentapetalae</taxon>
        <taxon>asterids</taxon>
        <taxon>lamiids</taxon>
        <taxon>Lamiales</taxon>
        <taxon>Bignoniaceae</taxon>
        <taxon>Crescentiina</taxon>
        <taxon>Tabebuia alliance</taxon>
        <taxon>Handroanthus</taxon>
    </lineage>
</organism>
<dbReference type="PANTHER" id="PTHR12585">
    <property type="entry name" value="SCC1 / RAD21 FAMILY MEMBER"/>
    <property type="match status" value="1"/>
</dbReference>
<gene>
    <name evidence="2" type="ORF">CDL12_28176</name>
</gene>
<sequence length="356" mass="40573">MVNEDEMGQGFDKHGVEEEHPLNLQEHESHEFIESVDKFQPVVKKMKLLEVITSENICQTPEEFPLSIVTPELKLPEVAALQTPAPKERRKIIKKKKKTLFDSTTKVPAEEIKRWISDPSDLKCERKKVSASRLHVWRPHKLGNMPESFFDPLIPGIAVNLGSLEYETSRGEQIKPGELSDSRDDVVYSIHQEISNVRSPAKEHSPEQVPIAPATPVSCLNLLTAVADSDNLGPSNTLEIMEKSLSSCEGLELDAVFREETNSFDGDSTKEDVYSTRTRMTESYLGRKFMEKKRRKEEEVLNLSQLLAGKTKKENARLFYDILVLKTRNSIDVQQERAYDDILLKRLPNCRRSLTN</sequence>
<accession>A0A2G9G340</accession>
<dbReference type="CDD" id="cd21793">
    <property type="entry name" value="Rad21_Rec8_M_AtSYN1-like"/>
    <property type="match status" value="1"/>
</dbReference>
<dbReference type="InterPro" id="IPR023093">
    <property type="entry name" value="ScpA-like_C"/>
</dbReference>
<dbReference type="InterPro" id="IPR039781">
    <property type="entry name" value="Rad21/Rec8-like"/>
</dbReference>
<dbReference type="EMBL" id="NKXS01007656">
    <property type="protein sequence ID" value="PIM99329.1"/>
    <property type="molecule type" value="Genomic_DNA"/>
</dbReference>
<dbReference type="GO" id="GO:0003682">
    <property type="term" value="F:chromatin binding"/>
    <property type="evidence" value="ECO:0007669"/>
    <property type="project" value="TreeGrafter"/>
</dbReference>
<dbReference type="GO" id="GO:0007062">
    <property type="term" value="P:sister chromatid cohesion"/>
    <property type="evidence" value="ECO:0007669"/>
    <property type="project" value="InterPro"/>
</dbReference>
<dbReference type="Pfam" id="PF04824">
    <property type="entry name" value="Rad21_Rec8"/>
    <property type="match status" value="1"/>
</dbReference>
<evidence type="ECO:0000313" key="3">
    <source>
        <dbReference type="Proteomes" id="UP000231279"/>
    </source>
</evidence>
<dbReference type="Gene3D" id="1.10.10.580">
    <property type="entry name" value="Structural maintenance of chromosome 1. Chain E"/>
    <property type="match status" value="1"/>
</dbReference>
<dbReference type="GO" id="GO:1990414">
    <property type="term" value="P:replication-born double-strand break repair via sister chromatid exchange"/>
    <property type="evidence" value="ECO:0007669"/>
    <property type="project" value="TreeGrafter"/>
</dbReference>
<proteinExistence type="predicted"/>
<comment type="caution">
    <text evidence="2">The sequence shown here is derived from an EMBL/GenBank/DDBJ whole genome shotgun (WGS) entry which is preliminary data.</text>
</comment>
<dbReference type="Proteomes" id="UP000231279">
    <property type="component" value="Unassembled WGS sequence"/>
</dbReference>
<reference evidence="3" key="1">
    <citation type="journal article" date="2018" name="Gigascience">
        <title>Genome assembly of the Pink Ipe (Handroanthus impetiginosus, Bignoniaceae), a highly valued, ecologically keystone Neotropical timber forest tree.</title>
        <authorList>
            <person name="Silva-Junior O.B."/>
            <person name="Grattapaglia D."/>
            <person name="Novaes E."/>
            <person name="Collevatti R.G."/>
        </authorList>
    </citation>
    <scope>NUCLEOTIDE SEQUENCE [LARGE SCALE GENOMIC DNA]</scope>
    <source>
        <strain evidence="3">cv. UFG-1</strain>
    </source>
</reference>
<keyword evidence="3" id="KW-1185">Reference proteome</keyword>
<dbReference type="InterPro" id="IPR006909">
    <property type="entry name" value="Rad21/Rec8_C_eu"/>
</dbReference>
<evidence type="ECO:0000259" key="1">
    <source>
        <dbReference type="Pfam" id="PF04824"/>
    </source>
</evidence>
<dbReference type="STRING" id="429701.A0A2G9G340"/>
<dbReference type="InterPro" id="IPR036390">
    <property type="entry name" value="WH_DNA-bd_sf"/>
</dbReference>
<dbReference type="AlphaFoldDB" id="A0A2G9G340"/>
<dbReference type="PANTHER" id="PTHR12585:SF73">
    <property type="entry name" value="SISTER CHROMATID COHESION 1 PROTEIN 2"/>
    <property type="match status" value="1"/>
</dbReference>
<dbReference type="SUPFAM" id="SSF46785">
    <property type="entry name" value="Winged helix' DNA-binding domain"/>
    <property type="match status" value="1"/>
</dbReference>
<dbReference type="OrthoDB" id="10071381at2759"/>
<name>A0A2G9G340_9LAMI</name>
<evidence type="ECO:0000313" key="2">
    <source>
        <dbReference type="EMBL" id="PIM99329.1"/>
    </source>
</evidence>
<protein>
    <recommendedName>
        <fullName evidence="1">Rad21/Rec8-like protein C-terminal eukaryotic domain-containing protein</fullName>
    </recommendedName>
</protein>